<accession>A0A1G6QKX5</accession>
<organism evidence="1 2">
    <name type="scientific">Melghirimyces thermohalophilus</name>
    <dbReference type="NCBI Taxonomy" id="1236220"/>
    <lineage>
        <taxon>Bacteria</taxon>
        <taxon>Bacillati</taxon>
        <taxon>Bacillota</taxon>
        <taxon>Bacilli</taxon>
        <taxon>Bacillales</taxon>
        <taxon>Thermoactinomycetaceae</taxon>
        <taxon>Melghirimyces</taxon>
    </lineage>
</organism>
<dbReference type="OrthoDB" id="2990412at2"/>
<keyword evidence="2" id="KW-1185">Reference proteome</keyword>
<evidence type="ECO:0000313" key="1">
    <source>
        <dbReference type="EMBL" id="SDC92938.1"/>
    </source>
</evidence>
<evidence type="ECO:0000313" key="2">
    <source>
        <dbReference type="Proteomes" id="UP000199387"/>
    </source>
</evidence>
<dbReference type="RefSeq" id="WP_143003566.1">
    <property type="nucleotide sequence ID" value="NZ_FMZA01000022.1"/>
</dbReference>
<sequence length="77" mass="8886">MKMIKLPRQLLNPTALPGMGRSMELYHLEAPQRAAINDAFSRKELYIEFEDEDGTAYPVINLWADPHNPSRLTLFIE</sequence>
<dbReference type="EMBL" id="FMZA01000022">
    <property type="protein sequence ID" value="SDC92938.1"/>
    <property type="molecule type" value="Genomic_DNA"/>
</dbReference>
<gene>
    <name evidence="1" type="ORF">SAMN04488112_12236</name>
</gene>
<dbReference type="AlphaFoldDB" id="A0A1G6QKX5"/>
<protein>
    <submittedName>
        <fullName evidence="1">Uncharacterized protein</fullName>
    </submittedName>
</protein>
<proteinExistence type="predicted"/>
<dbReference type="Proteomes" id="UP000199387">
    <property type="component" value="Unassembled WGS sequence"/>
</dbReference>
<name>A0A1G6QKX5_9BACL</name>
<reference evidence="1 2" key="1">
    <citation type="submission" date="2016-10" db="EMBL/GenBank/DDBJ databases">
        <authorList>
            <person name="de Groot N.N."/>
        </authorList>
    </citation>
    <scope>NUCLEOTIDE SEQUENCE [LARGE SCALE GENOMIC DNA]</scope>
    <source>
        <strain evidence="1 2">DSM 45514</strain>
    </source>
</reference>